<keyword evidence="1 3" id="KW-0807">Transducer</keyword>
<dbReference type="AlphaFoldDB" id="A0A1G7V963"/>
<dbReference type="GO" id="GO:0004888">
    <property type="term" value="F:transmembrane signaling receptor activity"/>
    <property type="evidence" value="ECO:0007669"/>
    <property type="project" value="InterPro"/>
</dbReference>
<feature type="non-terminal residue" evidence="5">
    <location>
        <position position="301"/>
    </location>
</feature>
<dbReference type="PROSITE" id="PS50111">
    <property type="entry name" value="CHEMOTAXIS_TRANSDUC_2"/>
    <property type="match status" value="1"/>
</dbReference>
<sequence>MALLDRLRDRGEADANATAAGGETAVATQSYLDTLAARLDLLLEGRAEEVPAGDDPVTERLRKLADQQSNRAMNALTRTVDISVAASRAVFEVADAVPQARAVDDRAQSISSAVEELSTSVGSITEHSQEARQEADQVADSADAGVKAADQAAETMDGLVASVEQASGQVSKLSEASQQIGEIVQQIQDIAEKTNLLALNATIEAARAGEAGKGFAVVADEVKSLANQTQKATETIRGRIETLQGEITNIVGAMEDSGRRVREGQEVVASTGQEMKQVASRVDAVKQRLHHVAAILEQQTG</sequence>
<evidence type="ECO:0000259" key="4">
    <source>
        <dbReference type="PROSITE" id="PS50111"/>
    </source>
</evidence>
<dbReference type="SUPFAM" id="SSF58104">
    <property type="entry name" value="Methyl-accepting chemotaxis protein (MCP) signaling domain"/>
    <property type="match status" value="1"/>
</dbReference>
<dbReference type="PANTHER" id="PTHR32089:SF112">
    <property type="entry name" value="LYSOZYME-LIKE PROTEIN-RELATED"/>
    <property type="match status" value="1"/>
</dbReference>
<evidence type="ECO:0000313" key="6">
    <source>
        <dbReference type="Proteomes" id="UP000199415"/>
    </source>
</evidence>
<dbReference type="STRING" id="1082479.SAMN05216241_12410"/>
<dbReference type="Pfam" id="PF00015">
    <property type="entry name" value="MCPsignal"/>
    <property type="match status" value="1"/>
</dbReference>
<dbReference type="InterPro" id="IPR004089">
    <property type="entry name" value="MCPsignal_dom"/>
</dbReference>
<evidence type="ECO:0000256" key="3">
    <source>
        <dbReference type="PROSITE-ProRule" id="PRU00284"/>
    </source>
</evidence>
<organism evidence="5 6">
    <name type="scientific">Limimonas halophila</name>
    <dbReference type="NCBI Taxonomy" id="1082479"/>
    <lineage>
        <taxon>Bacteria</taxon>
        <taxon>Pseudomonadati</taxon>
        <taxon>Pseudomonadota</taxon>
        <taxon>Alphaproteobacteria</taxon>
        <taxon>Rhodospirillales</taxon>
        <taxon>Rhodovibrionaceae</taxon>
        <taxon>Limimonas</taxon>
    </lineage>
</organism>
<evidence type="ECO:0000256" key="1">
    <source>
        <dbReference type="ARBA" id="ARBA00023224"/>
    </source>
</evidence>
<protein>
    <submittedName>
        <fullName evidence="5">Methyl-accepting chemotaxis protein</fullName>
    </submittedName>
</protein>
<keyword evidence="6" id="KW-1185">Reference proteome</keyword>
<dbReference type="EMBL" id="FNCE01000024">
    <property type="protein sequence ID" value="SDG56352.1"/>
    <property type="molecule type" value="Genomic_DNA"/>
</dbReference>
<dbReference type="InterPro" id="IPR004090">
    <property type="entry name" value="Chemotax_Me-accpt_rcpt"/>
</dbReference>
<dbReference type="SMART" id="SM00283">
    <property type="entry name" value="MA"/>
    <property type="match status" value="1"/>
</dbReference>
<reference evidence="5 6" key="1">
    <citation type="submission" date="2016-10" db="EMBL/GenBank/DDBJ databases">
        <authorList>
            <person name="de Groot N.N."/>
        </authorList>
    </citation>
    <scope>NUCLEOTIDE SEQUENCE [LARGE SCALE GENOMIC DNA]</scope>
    <source>
        <strain evidence="5 6">DSM 25584</strain>
    </source>
</reference>
<gene>
    <name evidence="5" type="ORF">SAMN05216241_12410</name>
</gene>
<dbReference type="GO" id="GO:0006935">
    <property type="term" value="P:chemotaxis"/>
    <property type="evidence" value="ECO:0007669"/>
    <property type="project" value="InterPro"/>
</dbReference>
<dbReference type="GO" id="GO:0007165">
    <property type="term" value="P:signal transduction"/>
    <property type="evidence" value="ECO:0007669"/>
    <property type="project" value="UniProtKB-KW"/>
</dbReference>
<evidence type="ECO:0000313" key="5">
    <source>
        <dbReference type="EMBL" id="SDG56352.1"/>
    </source>
</evidence>
<dbReference type="PRINTS" id="PR00260">
    <property type="entry name" value="CHEMTRNSDUCR"/>
</dbReference>
<dbReference type="GO" id="GO:0016020">
    <property type="term" value="C:membrane"/>
    <property type="evidence" value="ECO:0007669"/>
    <property type="project" value="InterPro"/>
</dbReference>
<feature type="domain" description="Methyl-accepting transducer" evidence="4">
    <location>
        <begin position="78"/>
        <end position="301"/>
    </location>
</feature>
<comment type="similarity">
    <text evidence="2">Belongs to the methyl-accepting chemotaxis (MCP) protein family.</text>
</comment>
<dbReference type="PANTHER" id="PTHR32089">
    <property type="entry name" value="METHYL-ACCEPTING CHEMOTAXIS PROTEIN MCPB"/>
    <property type="match status" value="1"/>
</dbReference>
<proteinExistence type="inferred from homology"/>
<dbReference type="Proteomes" id="UP000199415">
    <property type="component" value="Unassembled WGS sequence"/>
</dbReference>
<dbReference type="Gene3D" id="1.10.287.950">
    <property type="entry name" value="Methyl-accepting chemotaxis protein"/>
    <property type="match status" value="1"/>
</dbReference>
<evidence type="ECO:0000256" key="2">
    <source>
        <dbReference type="ARBA" id="ARBA00029447"/>
    </source>
</evidence>
<dbReference type="RefSeq" id="WP_245659600.1">
    <property type="nucleotide sequence ID" value="NZ_FNCE01000024.1"/>
</dbReference>
<name>A0A1G7V963_9PROT</name>
<accession>A0A1G7V963</accession>